<keyword evidence="2" id="KW-1185">Reference proteome</keyword>
<sequence length="261" mass="30230">MLNLFFRVRDGKEYVWNNEKEAWVAVQPFVIELGNAYAAEDYARLREVTGLAEEEEIARKIEPLFELALYVSGGLSAKKVEKLIEDYLSLPEKLQQQAAEVMNFLDWFTGKPELLRLWAGQGFSVGILPCLALNGKMGWFCAVETVLEAAAKEVVLAVMHGWKPFKFCRDCFRFFHGKACPFCLVEKTRKRNFQNVLRVHASREVKKLPPEERKAAARELNRIREEIKKYGVSDKLVEDYRSICEKCGLPLDWYGRYKKHL</sequence>
<accession>A0A1M5AN33</accession>
<protein>
    <submittedName>
        <fullName evidence="1">Uncharacterized protein</fullName>
    </submittedName>
</protein>
<evidence type="ECO:0000313" key="2">
    <source>
        <dbReference type="Proteomes" id="UP000184196"/>
    </source>
</evidence>
<dbReference type="AlphaFoldDB" id="A0A1M5AN33"/>
<proteinExistence type="predicted"/>
<dbReference type="EMBL" id="FQUW01000022">
    <property type="protein sequence ID" value="SHF31342.1"/>
    <property type="molecule type" value="Genomic_DNA"/>
</dbReference>
<reference evidence="2" key="1">
    <citation type="submission" date="2016-11" db="EMBL/GenBank/DDBJ databases">
        <authorList>
            <person name="Varghese N."/>
            <person name="Submissions S."/>
        </authorList>
    </citation>
    <scope>NUCLEOTIDE SEQUENCE [LARGE SCALE GENOMIC DNA]</scope>
    <source>
        <strain evidence="2">DSM 11792</strain>
    </source>
</reference>
<organism evidence="1 2">
    <name type="scientific">Desulfofundulus australicus DSM 11792</name>
    <dbReference type="NCBI Taxonomy" id="1121425"/>
    <lineage>
        <taxon>Bacteria</taxon>
        <taxon>Bacillati</taxon>
        <taxon>Bacillota</taxon>
        <taxon>Clostridia</taxon>
        <taxon>Eubacteriales</taxon>
        <taxon>Peptococcaceae</taxon>
        <taxon>Desulfofundulus</taxon>
    </lineage>
</organism>
<name>A0A1M5AN33_9FIRM</name>
<dbReference type="Proteomes" id="UP000184196">
    <property type="component" value="Unassembled WGS sequence"/>
</dbReference>
<evidence type="ECO:0000313" key="1">
    <source>
        <dbReference type="EMBL" id="SHF31342.1"/>
    </source>
</evidence>
<dbReference type="RefSeq" id="WP_073165627.1">
    <property type="nucleotide sequence ID" value="NZ_FQUW01000022.1"/>
</dbReference>
<gene>
    <name evidence="1" type="ORF">SAMN02745218_01956</name>
</gene>